<evidence type="ECO:0000256" key="1">
    <source>
        <dbReference type="ARBA" id="ARBA00022857"/>
    </source>
</evidence>
<evidence type="ECO:0000313" key="4">
    <source>
        <dbReference type="EMBL" id="RZS70718.1"/>
    </source>
</evidence>
<dbReference type="AlphaFoldDB" id="A0A4Q7MQR9"/>
<dbReference type="InterPro" id="IPR011032">
    <property type="entry name" value="GroES-like_sf"/>
</dbReference>
<dbReference type="OrthoDB" id="9787435at2"/>
<dbReference type="Gene3D" id="3.40.50.720">
    <property type="entry name" value="NAD(P)-binding Rossmann-like Domain"/>
    <property type="match status" value="1"/>
</dbReference>
<dbReference type="GO" id="GO:0035925">
    <property type="term" value="F:mRNA 3'-UTR AU-rich region binding"/>
    <property type="evidence" value="ECO:0007669"/>
    <property type="project" value="TreeGrafter"/>
</dbReference>
<dbReference type="GO" id="GO:0003960">
    <property type="term" value="F:quinone reductase (NADPH) activity"/>
    <property type="evidence" value="ECO:0007669"/>
    <property type="project" value="TreeGrafter"/>
</dbReference>
<accession>A0A4Q7MQR9</accession>
<reference evidence="4 5" key="1">
    <citation type="submission" date="2019-02" db="EMBL/GenBank/DDBJ databases">
        <title>Genomic Encyclopedia of Type Strains, Phase IV (KMG-IV): sequencing the most valuable type-strain genomes for metagenomic binning, comparative biology and taxonomic classification.</title>
        <authorList>
            <person name="Goeker M."/>
        </authorList>
    </citation>
    <scope>NUCLEOTIDE SEQUENCE [LARGE SCALE GENOMIC DNA]</scope>
    <source>
        <strain evidence="4 5">DSM 18116</strain>
    </source>
</reference>
<dbReference type="Gene3D" id="3.90.180.10">
    <property type="entry name" value="Medium-chain alcohol dehydrogenases, catalytic domain"/>
    <property type="match status" value="1"/>
</dbReference>
<dbReference type="GO" id="GO:0005829">
    <property type="term" value="C:cytosol"/>
    <property type="evidence" value="ECO:0007669"/>
    <property type="project" value="TreeGrafter"/>
</dbReference>
<dbReference type="Proteomes" id="UP000293874">
    <property type="component" value="Unassembled WGS sequence"/>
</dbReference>
<keyword evidence="2" id="KW-0560">Oxidoreductase</keyword>
<dbReference type="SMART" id="SM00829">
    <property type="entry name" value="PKS_ER"/>
    <property type="match status" value="1"/>
</dbReference>
<dbReference type="InterPro" id="IPR036291">
    <property type="entry name" value="NAD(P)-bd_dom_sf"/>
</dbReference>
<dbReference type="RefSeq" id="WP_130541195.1">
    <property type="nucleotide sequence ID" value="NZ_CP042431.1"/>
</dbReference>
<dbReference type="Pfam" id="PF00107">
    <property type="entry name" value="ADH_zinc_N"/>
    <property type="match status" value="1"/>
</dbReference>
<dbReference type="InterPro" id="IPR013149">
    <property type="entry name" value="ADH-like_C"/>
</dbReference>
<dbReference type="GO" id="GO:0070402">
    <property type="term" value="F:NADPH binding"/>
    <property type="evidence" value="ECO:0007669"/>
    <property type="project" value="TreeGrafter"/>
</dbReference>
<dbReference type="InterPro" id="IPR020843">
    <property type="entry name" value="ER"/>
</dbReference>
<proteinExistence type="predicted"/>
<dbReference type="Pfam" id="PF08240">
    <property type="entry name" value="ADH_N"/>
    <property type="match status" value="1"/>
</dbReference>
<evidence type="ECO:0000259" key="3">
    <source>
        <dbReference type="SMART" id="SM00829"/>
    </source>
</evidence>
<dbReference type="EMBL" id="SGXA01000002">
    <property type="protein sequence ID" value="RZS70718.1"/>
    <property type="molecule type" value="Genomic_DNA"/>
</dbReference>
<dbReference type="PANTHER" id="PTHR48106:SF13">
    <property type="entry name" value="QUINONE OXIDOREDUCTASE-RELATED"/>
    <property type="match status" value="1"/>
</dbReference>
<dbReference type="InterPro" id="IPR013154">
    <property type="entry name" value="ADH-like_N"/>
</dbReference>
<sequence>MKAIFITQHGDSTVLRLRETETPIPSGQEVMVRVTAIGINYADILVREGVYPIGPLPAIAGAEVTGIIESVGNDVHDLKPGQKVSGVAQHGYAAYALLQVSQVFPVPDEIPSEQALIFQALTACHLLEQTNGYQSLLITAAAGGIGSMVVQLAKSRGIPLIIGMTGNNKKMEYIRSMGATHAISFQDDQWASVLQEITARKGVDLVLDAVGGPIGASLIHQLAPGGKMVVFGSSSGVPTTINAQDLIWKSNSVTGATIYAASMKQKQQWAKEIFQKIMQGSIRQKTSSFPLSAAAEAQDLLKSRSVTGRIVLMP</sequence>
<evidence type="ECO:0000256" key="2">
    <source>
        <dbReference type="ARBA" id="ARBA00023002"/>
    </source>
</evidence>
<dbReference type="SUPFAM" id="SSF51735">
    <property type="entry name" value="NAD(P)-binding Rossmann-fold domains"/>
    <property type="match status" value="1"/>
</dbReference>
<keyword evidence="1" id="KW-0521">NADP</keyword>
<protein>
    <submittedName>
        <fullName evidence="4">NADPH2:quinone reductase</fullName>
    </submittedName>
</protein>
<name>A0A4Q7MQR9_9BACT</name>
<keyword evidence="5" id="KW-1185">Reference proteome</keyword>
<feature type="domain" description="Enoyl reductase (ER)" evidence="3">
    <location>
        <begin position="10"/>
        <end position="312"/>
    </location>
</feature>
<gene>
    <name evidence="4" type="ORF">EV199_2611</name>
</gene>
<comment type="caution">
    <text evidence="4">The sequence shown here is derived from an EMBL/GenBank/DDBJ whole genome shotgun (WGS) entry which is preliminary data.</text>
</comment>
<dbReference type="PANTHER" id="PTHR48106">
    <property type="entry name" value="QUINONE OXIDOREDUCTASE PIG3-RELATED"/>
    <property type="match status" value="1"/>
</dbReference>
<dbReference type="SUPFAM" id="SSF50129">
    <property type="entry name" value="GroES-like"/>
    <property type="match status" value="1"/>
</dbReference>
<organism evidence="4 5">
    <name type="scientific">Pseudobacter ginsenosidimutans</name>
    <dbReference type="NCBI Taxonomy" id="661488"/>
    <lineage>
        <taxon>Bacteria</taxon>
        <taxon>Pseudomonadati</taxon>
        <taxon>Bacteroidota</taxon>
        <taxon>Chitinophagia</taxon>
        <taxon>Chitinophagales</taxon>
        <taxon>Chitinophagaceae</taxon>
        <taxon>Pseudobacter</taxon>
    </lineage>
</organism>
<evidence type="ECO:0000313" key="5">
    <source>
        <dbReference type="Proteomes" id="UP000293874"/>
    </source>
</evidence>